<dbReference type="InterPro" id="IPR001279">
    <property type="entry name" value="Metallo-B-lactamas"/>
</dbReference>
<dbReference type="Pfam" id="PF12706">
    <property type="entry name" value="Lactamase_B_2"/>
    <property type="match status" value="1"/>
</dbReference>
<dbReference type="Proteomes" id="UP000199060">
    <property type="component" value="Unassembled WGS sequence"/>
</dbReference>
<dbReference type="RefSeq" id="WP_087940568.1">
    <property type="nucleotide sequence ID" value="NZ_FNAC01000035.1"/>
</dbReference>
<evidence type="ECO:0000259" key="1">
    <source>
        <dbReference type="Pfam" id="PF12706"/>
    </source>
</evidence>
<name>A0A1G6VHM7_9BACT</name>
<protein>
    <submittedName>
        <fullName evidence="2">L-ascorbate metabolism protein UlaG, beta-lactamase superfamily</fullName>
    </submittedName>
</protein>
<dbReference type="GO" id="GO:0005737">
    <property type="term" value="C:cytoplasm"/>
    <property type="evidence" value="ECO:0007669"/>
    <property type="project" value="TreeGrafter"/>
</dbReference>
<keyword evidence="3" id="KW-1185">Reference proteome</keyword>
<dbReference type="EMBL" id="FNAC01000035">
    <property type="protein sequence ID" value="SDD53180.1"/>
    <property type="molecule type" value="Genomic_DNA"/>
</dbReference>
<feature type="domain" description="Metallo-beta-lactamase" evidence="1">
    <location>
        <begin position="121"/>
        <end position="315"/>
    </location>
</feature>
<dbReference type="Gene3D" id="3.60.15.10">
    <property type="entry name" value="Ribonuclease Z/Hydroxyacylglutathione hydrolase-like"/>
    <property type="match status" value="1"/>
</dbReference>
<sequence length="355" mass="40535">MVALIILMVSGLLFSFFIIPSTSPTLTYTENPELSYNAKPSNWKGTPQLSDGTYQNLFHPFESSLLDVFKWKTSSNPQAEIKENDTRKLPLVKITSLDNSSEDQLIWLGHASFLIRVNGKTIITDPVWLDNWVLKRQSTLPLDPEEFKNIDYILISHDHRDHCDEETIKLITSINPQVKILAGLNMKPLIASWTKNKIEIEEAGWFQKFSTEIGLDITFVPARHWSRRGLMDTNKRLWGGFYIQTEGKRLYFMGDSGYGPHFKLIEETLGSPDYALMGVGAFRPIWFMHPAHTSPSDAGQAFLEMNGKHFIPMHFGTFDLSDEPLLEPLDILKSSPELVDNRMIDPVIGKNLFQY</sequence>
<evidence type="ECO:0000313" key="3">
    <source>
        <dbReference type="Proteomes" id="UP000199060"/>
    </source>
</evidence>
<dbReference type="AlphaFoldDB" id="A0A1G6VHM7"/>
<gene>
    <name evidence="2" type="ORF">SAMN04488104_103543</name>
</gene>
<organism evidence="2 3">
    <name type="scientific">Algoriphagus faecimaris</name>
    <dbReference type="NCBI Taxonomy" id="686796"/>
    <lineage>
        <taxon>Bacteria</taxon>
        <taxon>Pseudomonadati</taxon>
        <taxon>Bacteroidota</taxon>
        <taxon>Cytophagia</taxon>
        <taxon>Cytophagales</taxon>
        <taxon>Cyclobacteriaceae</taxon>
        <taxon>Algoriphagus</taxon>
    </lineage>
</organism>
<reference evidence="3" key="1">
    <citation type="submission" date="2016-10" db="EMBL/GenBank/DDBJ databases">
        <authorList>
            <person name="Varghese N."/>
            <person name="Submissions S."/>
        </authorList>
    </citation>
    <scope>NUCLEOTIDE SEQUENCE [LARGE SCALE GENOMIC DNA]</scope>
    <source>
        <strain evidence="3">DSM 23095</strain>
    </source>
</reference>
<dbReference type="OrthoDB" id="9805728at2"/>
<proteinExistence type="predicted"/>
<dbReference type="PANTHER" id="PTHR15032:SF4">
    <property type="entry name" value="N-ACYL-PHOSPHATIDYLETHANOLAMINE-HYDROLYZING PHOSPHOLIPASE D"/>
    <property type="match status" value="1"/>
</dbReference>
<evidence type="ECO:0000313" key="2">
    <source>
        <dbReference type="EMBL" id="SDD53180.1"/>
    </source>
</evidence>
<dbReference type="PANTHER" id="PTHR15032">
    <property type="entry name" value="N-ACYL-PHOSPHATIDYLETHANOLAMINE-HYDROLYZING PHOSPHOLIPASE D"/>
    <property type="match status" value="1"/>
</dbReference>
<dbReference type="InterPro" id="IPR036866">
    <property type="entry name" value="RibonucZ/Hydroxyglut_hydro"/>
</dbReference>
<dbReference type="SUPFAM" id="SSF56281">
    <property type="entry name" value="Metallo-hydrolase/oxidoreductase"/>
    <property type="match status" value="1"/>
</dbReference>
<dbReference type="STRING" id="686796.SAMN04488104_103543"/>
<accession>A0A1G6VHM7</accession>